<evidence type="ECO:0000313" key="4">
    <source>
        <dbReference type="Proteomes" id="UP001348098"/>
    </source>
</evidence>
<feature type="transmembrane region" description="Helical" evidence="1">
    <location>
        <begin position="61"/>
        <end position="83"/>
    </location>
</feature>
<feature type="transmembrane region" description="Helical" evidence="1">
    <location>
        <begin position="278"/>
        <end position="299"/>
    </location>
</feature>
<dbReference type="RefSeq" id="WP_323124411.1">
    <property type="nucleotide sequence ID" value="NZ_JAYESH010000010.1"/>
</dbReference>
<sequence length="312" mass="33196">MSMFGSADRYRWRRNGGVRRSRWRTGYGSGWRSRYGGRWRRHDRRSGGYARSGGLSGAARFGFIARGIAYIVIGILAFMLAVGAAQHEPTAGGALATLAGKPLGYLLLWILALGFAALAAWRLTQAAAASAARSNGPRLRALALGILYAIASFVVFRFVVDGRTPQPSDALARDVTARILGWDGGQVVVLLLGLAVVAAGVLITLRGIRLAFVDDLRMGWMTHASRESVIWLGRIGYLARGAIVVGIGLAAVVAAANYEPASAKGVDAVLHDFAGSVLGPWLLIAVALGLMAFGILSFLQARYRRTYGGVPV</sequence>
<feature type="domain" description="DUF1206" evidence="2">
    <location>
        <begin position="142"/>
        <end position="208"/>
    </location>
</feature>
<evidence type="ECO:0000256" key="1">
    <source>
        <dbReference type="SAM" id="Phobius"/>
    </source>
</evidence>
<feature type="transmembrane region" description="Helical" evidence="1">
    <location>
        <begin position="141"/>
        <end position="160"/>
    </location>
</feature>
<keyword evidence="1" id="KW-1133">Transmembrane helix</keyword>
<feature type="domain" description="DUF1206" evidence="2">
    <location>
        <begin position="61"/>
        <end position="127"/>
    </location>
</feature>
<comment type="caution">
    <text evidence="3">The sequence shown here is derived from an EMBL/GenBank/DDBJ whole genome shotgun (WGS) entry which is preliminary data.</text>
</comment>
<accession>A0ABU6B0I8</accession>
<proteinExistence type="predicted"/>
<feature type="transmembrane region" description="Helical" evidence="1">
    <location>
        <begin position="187"/>
        <end position="208"/>
    </location>
</feature>
<feature type="transmembrane region" description="Helical" evidence="1">
    <location>
        <begin position="229"/>
        <end position="258"/>
    </location>
</feature>
<dbReference type="InterPro" id="IPR009597">
    <property type="entry name" value="DUF1206"/>
</dbReference>
<keyword evidence="1" id="KW-0812">Transmembrane</keyword>
<dbReference type="EMBL" id="JAYKYQ010000010">
    <property type="protein sequence ID" value="MEB3513216.1"/>
    <property type="molecule type" value="Genomic_DNA"/>
</dbReference>
<protein>
    <submittedName>
        <fullName evidence="3">DUF1206 domain-containing protein</fullName>
    </submittedName>
</protein>
<gene>
    <name evidence="3" type="ORF">U3653_24580</name>
</gene>
<dbReference type="Pfam" id="PF06724">
    <property type="entry name" value="DUF1206"/>
    <property type="match status" value="3"/>
</dbReference>
<organism evidence="3 4">
    <name type="scientific">Nocardia implantans</name>
    <dbReference type="NCBI Taxonomy" id="3108168"/>
    <lineage>
        <taxon>Bacteria</taxon>
        <taxon>Bacillati</taxon>
        <taxon>Actinomycetota</taxon>
        <taxon>Actinomycetes</taxon>
        <taxon>Mycobacteriales</taxon>
        <taxon>Nocardiaceae</taxon>
        <taxon>Nocardia</taxon>
    </lineage>
</organism>
<feature type="domain" description="DUF1206" evidence="2">
    <location>
        <begin position="235"/>
        <end position="304"/>
    </location>
</feature>
<keyword evidence="1" id="KW-0472">Membrane</keyword>
<reference evidence="3 4" key="1">
    <citation type="submission" date="2023-12" db="EMBL/GenBank/DDBJ databases">
        <title>novel species in genus Nocarida.</title>
        <authorList>
            <person name="Li Z."/>
        </authorList>
    </citation>
    <scope>NUCLEOTIDE SEQUENCE [LARGE SCALE GENOMIC DNA]</scope>
    <source>
        <strain evidence="3 4">CDC186</strain>
    </source>
</reference>
<name>A0ABU6B0I8_9NOCA</name>
<dbReference type="Proteomes" id="UP001348098">
    <property type="component" value="Unassembled WGS sequence"/>
</dbReference>
<evidence type="ECO:0000313" key="3">
    <source>
        <dbReference type="EMBL" id="MEB3513216.1"/>
    </source>
</evidence>
<evidence type="ECO:0000259" key="2">
    <source>
        <dbReference type="Pfam" id="PF06724"/>
    </source>
</evidence>
<keyword evidence="4" id="KW-1185">Reference proteome</keyword>
<feature type="transmembrane region" description="Helical" evidence="1">
    <location>
        <begin position="103"/>
        <end position="121"/>
    </location>
</feature>